<feature type="region of interest" description="Disordered" evidence="2">
    <location>
        <begin position="1"/>
        <end position="25"/>
    </location>
</feature>
<dbReference type="OrthoDB" id="2989031at2"/>
<dbReference type="InterPro" id="IPR011990">
    <property type="entry name" value="TPR-like_helical_dom_sf"/>
</dbReference>
<dbReference type="RefSeq" id="WP_142505115.1">
    <property type="nucleotide sequence ID" value="NZ_FXTI01000004.1"/>
</dbReference>
<dbReference type="SMART" id="SM00028">
    <property type="entry name" value="TPR"/>
    <property type="match status" value="3"/>
</dbReference>
<reference evidence="3 4" key="1">
    <citation type="submission" date="2017-05" db="EMBL/GenBank/DDBJ databases">
        <authorList>
            <person name="Varghese N."/>
            <person name="Submissions S."/>
        </authorList>
    </citation>
    <scope>NUCLEOTIDE SEQUENCE [LARGE SCALE GENOMIC DNA]</scope>
    <source>
        <strain evidence="3 4">DSM 45474</strain>
    </source>
</reference>
<gene>
    <name evidence="3" type="ORF">SAMN06264849_10427</name>
</gene>
<dbReference type="EMBL" id="FXTI01000004">
    <property type="protein sequence ID" value="SMO59518.1"/>
    <property type="molecule type" value="Genomic_DNA"/>
</dbReference>
<evidence type="ECO:0000313" key="4">
    <source>
        <dbReference type="Proteomes" id="UP000315636"/>
    </source>
</evidence>
<proteinExistence type="predicted"/>
<dbReference type="PROSITE" id="PS50005">
    <property type="entry name" value="TPR"/>
    <property type="match status" value="1"/>
</dbReference>
<dbReference type="Proteomes" id="UP000315636">
    <property type="component" value="Unassembled WGS sequence"/>
</dbReference>
<dbReference type="Pfam" id="PF14559">
    <property type="entry name" value="TPR_19"/>
    <property type="match status" value="1"/>
</dbReference>
<keyword evidence="4" id="KW-1185">Reference proteome</keyword>
<protein>
    <submittedName>
        <fullName evidence="3">Tetratricopeptide repeat-containing protein</fullName>
    </submittedName>
</protein>
<keyword evidence="1" id="KW-0802">TPR repeat</keyword>
<dbReference type="Gene3D" id="1.25.40.10">
    <property type="entry name" value="Tetratricopeptide repeat domain"/>
    <property type="match status" value="1"/>
</dbReference>
<evidence type="ECO:0000256" key="2">
    <source>
        <dbReference type="SAM" id="MobiDB-lite"/>
    </source>
</evidence>
<evidence type="ECO:0000313" key="3">
    <source>
        <dbReference type="EMBL" id="SMO59518.1"/>
    </source>
</evidence>
<accession>A0A521CJA6</accession>
<name>A0A521CJA6_9BACL</name>
<evidence type="ECO:0000256" key="1">
    <source>
        <dbReference type="PROSITE-ProRule" id="PRU00339"/>
    </source>
</evidence>
<sequence length="234" mass="27176">MTAGGSVAKTETIHTDNNQLLDEKGGERSEVQRYYEIARMKVRKKRFSEALDALDEVLKANPFHIEALLLRAISLEDIGHLEDSKNLFEKIILNFPDCSSAYREFGRFLLFSENSPATAETQLLRGLTKNPQDAFAHALLAEVYVRTGRHRQALLHLEIASRFRTEEIRYFEVCAKVLARLEKSMEKTKDLQQTLFSHAGNRAERAFFRRAIRAERKGKKERPAIKRYFRKVWF</sequence>
<dbReference type="InterPro" id="IPR019734">
    <property type="entry name" value="TPR_rpt"/>
</dbReference>
<dbReference type="AlphaFoldDB" id="A0A521CJA6"/>
<organism evidence="3 4">
    <name type="scientific">Melghirimyces algeriensis</name>
    <dbReference type="NCBI Taxonomy" id="910412"/>
    <lineage>
        <taxon>Bacteria</taxon>
        <taxon>Bacillati</taxon>
        <taxon>Bacillota</taxon>
        <taxon>Bacilli</taxon>
        <taxon>Bacillales</taxon>
        <taxon>Thermoactinomycetaceae</taxon>
        <taxon>Melghirimyces</taxon>
    </lineage>
</organism>
<dbReference type="SUPFAM" id="SSF48452">
    <property type="entry name" value="TPR-like"/>
    <property type="match status" value="1"/>
</dbReference>
<feature type="repeat" description="TPR" evidence="1">
    <location>
        <begin position="31"/>
        <end position="64"/>
    </location>
</feature>